<dbReference type="GO" id="GO:0005576">
    <property type="term" value="C:extracellular region"/>
    <property type="evidence" value="ECO:0007669"/>
    <property type="project" value="TreeGrafter"/>
</dbReference>
<evidence type="ECO:0000256" key="2">
    <source>
        <dbReference type="ARBA" id="ARBA00023295"/>
    </source>
</evidence>
<dbReference type="GO" id="GO:0006032">
    <property type="term" value="P:chitin catabolic process"/>
    <property type="evidence" value="ECO:0007669"/>
    <property type="project" value="TreeGrafter"/>
</dbReference>
<dbReference type="Gene3D" id="3.20.20.80">
    <property type="entry name" value="Glycosidases"/>
    <property type="match status" value="1"/>
</dbReference>
<feature type="domain" description="GH18" evidence="5">
    <location>
        <begin position="1"/>
        <end position="97"/>
    </location>
</feature>
<comment type="similarity">
    <text evidence="4">Belongs to the glycosyl hydrolase 18 family.</text>
</comment>
<evidence type="ECO:0000313" key="7">
    <source>
        <dbReference type="Proteomes" id="UP000324222"/>
    </source>
</evidence>
<keyword evidence="2 3" id="KW-0326">Glycosidase</keyword>
<evidence type="ECO:0000256" key="1">
    <source>
        <dbReference type="ARBA" id="ARBA00022801"/>
    </source>
</evidence>
<dbReference type="SUPFAM" id="SSF51445">
    <property type="entry name" value="(Trans)glycosidases"/>
    <property type="match status" value="1"/>
</dbReference>
<evidence type="ECO:0000256" key="3">
    <source>
        <dbReference type="RuleBase" id="RU000489"/>
    </source>
</evidence>
<dbReference type="Proteomes" id="UP000324222">
    <property type="component" value="Unassembled WGS sequence"/>
</dbReference>
<keyword evidence="1 3" id="KW-0378">Hydrolase</keyword>
<dbReference type="PROSITE" id="PS01095">
    <property type="entry name" value="GH18_1"/>
    <property type="match status" value="1"/>
</dbReference>
<dbReference type="GO" id="GO:0005975">
    <property type="term" value="P:carbohydrate metabolic process"/>
    <property type="evidence" value="ECO:0007669"/>
    <property type="project" value="InterPro"/>
</dbReference>
<dbReference type="InterPro" id="IPR017853">
    <property type="entry name" value="GH"/>
</dbReference>
<dbReference type="InterPro" id="IPR050314">
    <property type="entry name" value="Glycosyl_Hydrlase_18"/>
</dbReference>
<dbReference type="PROSITE" id="PS51910">
    <property type="entry name" value="GH18_2"/>
    <property type="match status" value="1"/>
</dbReference>
<dbReference type="GO" id="GO:0004568">
    <property type="term" value="F:chitinase activity"/>
    <property type="evidence" value="ECO:0007669"/>
    <property type="project" value="UniProtKB-ARBA"/>
</dbReference>
<keyword evidence="7" id="KW-1185">Reference proteome</keyword>
<dbReference type="GO" id="GO:0008061">
    <property type="term" value="F:chitin binding"/>
    <property type="evidence" value="ECO:0007669"/>
    <property type="project" value="TreeGrafter"/>
</dbReference>
<dbReference type="AlphaFoldDB" id="A0A5B7EUT7"/>
<sequence length="97" mass="11244">MKIEKVGGNKKGATVSCLRQLYCAFMNTYGFDGFDLDWEYPGAADRGGTFKDKDTFRDFVRELREAFDNEKKNWEITMAVPVAKFRLQEGYHVQELC</sequence>
<dbReference type="PANTHER" id="PTHR11177">
    <property type="entry name" value="CHITINASE"/>
    <property type="match status" value="1"/>
</dbReference>
<dbReference type="Pfam" id="PF00704">
    <property type="entry name" value="Glyco_hydro_18"/>
    <property type="match status" value="1"/>
</dbReference>
<protein>
    <submittedName>
        <fullName evidence="6">Endochitinase</fullName>
    </submittedName>
</protein>
<comment type="caution">
    <text evidence="6">The sequence shown here is derived from an EMBL/GenBank/DDBJ whole genome shotgun (WGS) entry which is preliminary data.</text>
</comment>
<reference evidence="6 7" key="1">
    <citation type="submission" date="2019-05" db="EMBL/GenBank/DDBJ databases">
        <title>Another draft genome of Portunus trituberculatus and its Hox gene families provides insights of decapod evolution.</title>
        <authorList>
            <person name="Jeong J.-H."/>
            <person name="Song I."/>
            <person name="Kim S."/>
            <person name="Choi T."/>
            <person name="Kim D."/>
            <person name="Ryu S."/>
            <person name="Kim W."/>
        </authorList>
    </citation>
    <scope>NUCLEOTIDE SEQUENCE [LARGE SCALE GENOMIC DNA]</scope>
    <source>
        <tissue evidence="6">Muscle</tissue>
    </source>
</reference>
<dbReference type="InterPro" id="IPR001223">
    <property type="entry name" value="Glyco_hydro18_cat"/>
</dbReference>
<evidence type="ECO:0000256" key="4">
    <source>
        <dbReference type="RuleBase" id="RU004453"/>
    </source>
</evidence>
<name>A0A5B7EUT7_PORTR</name>
<evidence type="ECO:0000259" key="5">
    <source>
        <dbReference type="PROSITE" id="PS51910"/>
    </source>
</evidence>
<dbReference type="PANTHER" id="PTHR11177:SF144">
    <property type="entry name" value="CHITINASE 5"/>
    <property type="match status" value="1"/>
</dbReference>
<evidence type="ECO:0000313" key="6">
    <source>
        <dbReference type="EMBL" id="MPC36769.1"/>
    </source>
</evidence>
<dbReference type="InterPro" id="IPR001579">
    <property type="entry name" value="Glyco_hydro_18_chit_AS"/>
</dbReference>
<dbReference type="EMBL" id="VSRR010003603">
    <property type="protein sequence ID" value="MPC36769.1"/>
    <property type="molecule type" value="Genomic_DNA"/>
</dbReference>
<gene>
    <name evidence="6" type="primary">CHIT_6</name>
    <name evidence="6" type="ORF">E2C01_030239</name>
</gene>
<organism evidence="6 7">
    <name type="scientific">Portunus trituberculatus</name>
    <name type="common">Swimming crab</name>
    <name type="synonym">Neptunus trituberculatus</name>
    <dbReference type="NCBI Taxonomy" id="210409"/>
    <lineage>
        <taxon>Eukaryota</taxon>
        <taxon>Metazoa</taxon>
        <taxon>Ecdysozoa</taxon>
        <taxon>Arthropoda</taxon>
        <taxon>Crustacea</taxon>
        <taxon>Multicrustacea</taxon>
        <taxon>Malacostraca</taxon>
        <taxon>Eumalacostraca</taxon>
        <taxon>Eucarida</taxon>
        <taxon>Decapoda</taxon>
        <taxon>Pleocyemata</taxon>
        <taxon>Brachyura</taxon>
        <taxon>Eubrachyura</taxon>
        <taxon>Portunoidea</taxon>
        <taxon>Portunidae</taxon>
        <taxon>Portuninae</taxon>
        <taxon>Portunus</taxon>
    </lineage>
</organism>
<accession>A0A5B7EUT7</accession>
<proteinExistence type="inferred from homology"/>